<keyword evidence="4" id="KW-0560">Oxidoreductase</keyword>
<feature type="region of interest" description="Disordered" evidence="5">
    <location>
        <begin position="30"/>
        <end position="49"/>
    </location>
</feature>
<feature type="compositionally biased region" description="Polar residues" evidence="5">
    <location>
        <begin position="30"/>
        <end position="45"/>
    </location>
</feature>
<feature type="compositionally biased region" description="Polar residues" evidence="5">
    <location>
        <begin position="222"/>
        <end position="234"/>
    </location>
</feature>
<evidence type="ECO:0000259" key="8">
    <source>
        <dbReference type="Pfam" id="PF18158"/>
    </source>
</evidence>
<dbReference type="Gene3D" id="2.40.110.20">
    <property type="match status" value="1"/>
</dbReference>
<dbReference type="InterPro" id="IPR009100">
    <property type="entry name" value="AcylCoA_DH/oxidase_NM_dom_sf"/>
</dbReference>
<keyword evidence="10" id="KW-1185">Reference proteome</keyword>
<organism evidence="9 10">
    <name type="scientific">Setomelanomma holmii</name>
    <dbReference type="NCBI Taxonomy" id="210430"/>
    <lineage>
        <taxon>Eukaryota</taxon>
        <taxon>Fungi</taxon>
        <taxon>Dikarya</taxon>
        <taxon>Ascomycota</taxon>
        <taxon>Pezizomycotina</taxon>
        <taxon>Dothideomycetes</taxon>
        <taxon>Pleosporomycetidae</taxon>
        <taxon>Pleosporales</taxon>
        <taxon>Pleosporineae</taxon>
        <taxon>Phaeosphaeriaceae</taxon>
        <taxon>Setomelanomma</taxon>
    </lineage>
</organism>
<dbReference type="PANTHER" id="PTHR42707">
    <property type="entry name" value="ACYL-COA DEHYDROGENASE"/>
    <property type="match status" value="1"/>
</dbReference>
<dbReference type="EMBL" id="ML978166">
    <property type="protein sequence ID" value="KAF2033400.1"/>
    <property type="molecule type" value="Genomic_DNA"/>
</dbReference>
<proteinExistence type="inferred from homology"/>
<evidence type="ECO:0000256" key="5">
    <source>
        <dbReference type="SAM" id="MobiDB-lite"/>
    </source>
</evidence>
<evidence type="ECO:0000256" key="3">
    <source>
        <dbReference type="ARBA" id="ARBA00022827"/>
    </source>
</evidence>
<dbReference type="OrthoDB" id="10251155at2759"/>
<dbReference type="SUPFAM" id="SSF47203">
    <property type="entry name" value="Acyl-CoA dehydrogenase C-terminal domain-like"/>
    <property type="match status" value="1"/>
</dbReference>
<feature type="domain" description="Acyl-CoA oxidase/dehydrogenase middle" evidence="7">
    <location>
        <begin position="213"/>
        <end position="343"/>
    </location>
</feature>
<evidence type="ECO:0000256" key="2">
    <source>
        <dbReference type="ARBA" id="ARBA00022630"/>
    </source>
</evidence>
<dbReference type="InterPro" id="IPR009075">
    <property type="entry name" value="AcylCo_DH/oxidase_C"/>
</dbReference>
<dbReference type="SUPFAM" id="SSF56645">
    <property type="entry name" value="Acyl-CoA dehydrogenase NM domain-like"/>
    <property type="match status" value="1"/>
</dbReference>
<name>A0A9P4HEK0_9PLEO</name>
<feature type="domain" description="Adaptive response protein AidB N-terminal" evidence="8">
    <location>
        <begin position="62"/>
        <end position="176"/>
    </location>
</feature>
<dbReference type="GO" id="GO:0003995">
    <property type="term" value="F:acyl-CoA dehydrogenase activity"/>
    <property type="evidence" value="ECO:0007669"/>
    <property type="project" value="TreeGrafter"/>
</dbReference>
<dbReference type="PANTHER" id="PTHR42707:SF2">
    <property type="entry name" value="ACD11 DEHYDROGENASE"/>
    <property type="match status" value="1"/>
</dbReference>
<dbReference type="Pfam" id="PF02770">
    <property type="entry name" value="Acyl-CoA_dh_M"/>
    <property type="match status" value="1"/>
</dbReference>
<dbReference type="Pfam" id="PF18158">
    <property type="entry name" value="AidB_N"/>
    <property type="match status" value="1"/>
</dbReference>
<feature type="region of interest" description="Disordered" evidence="5">
    <location>
        <begin position="216"/>
        <end position="242"/>
    </location>
</feature>
<dbReference type="InterPro" id="IPR041504">
    <property type="entry name" value="AidB_N"/>
</dbReference>
<dbReference type="InterPro" id="IPR006091">
    <property type="entry name" value="Acyl-CoA_Oxase/DH_mid-dom"/>
</dbReference>
<evidence type="ECO:0000259" key="6">
    <source>
        <dbReference type="Pfam" id="PF00441"/>
    </source>
</evidence>
<dbReference type="Gene3D" id="1.20.140.10">
    <property type="entry name" value="Butyryl-CoA Dehydrogenase, subunit A, domain 3"/>
    <property type="match status" value="1"/>
</dbReference>
<comment type="cofactor">
    <cofactor evidence="4">
        <name>FAD</name>
        <dbReference type="ChEBI" id="CHEBI:57692"/>
    </cofactor>
</comment>
<dbReference type="InterPro" id="IPR052904">
    <property type="entry name" value="Acyl-CoA_dehydrogenase-like"/>
</dbReference>
<keyword evidence="3 4" id="KW-0274">FAD</keyword>
<evidence type="ECO:0000313" key="9">
    <source>
        <dbReference type="EMBL" id="KAF2033400.1"/>
    </source>
</evidence>
<evidence type="ECO:0000313" key="10">
    <source>
        <dbReference type="Proteomes" id="UP000799777"/>
    </source>
</evidence>
<reference evidence="9" key="1">
    <citation type="journal article" date="2020" name="Stud. Mycol.">
        <title>101 Dothideomycetes genomes: a test case for predicting lifestyles and emergence of pathogens.</title>
        <authorList>
            <person name="Haridas S."/>
            <person name="Albert R."/>
            <person name="Binder M."/>
            <person name="Bloem J."/>
            <person name="Labutti K."/>
            <person name="Salamov A."/>
            <person name="Andreopoulos B."/>
            <person name="Baker S."/>
            <person name="Barry K."/>
            <person name="Bills G."/>
            <person name="Bluhm B."/>
            <person name="Cannon C."/>
            <person name="Castanera R."/>
            <person name="Culley D."/>
            <person name="Daum C."/>
            <person name="Ezra D."/>
            <person name="Gonzalez J."/>
            <person name="Henrissat B."/>
            <person name="Kuo A."/>
            <person name="Liang C."/>
            <person name="Lipzen A."/>
            <person name="Lutzoni F."/>
            <person name="Magnuson J."/>
            <person name="Mondo S."/>
            <person name="Nolan M."/>
            <person name="Ohm R."/>
            <person name="Pangilinan J."/>
            <person name="Park H.-J."/>
            <person name="Ramirez L."/>
            <person name="Alfaro M."/>
            <person name="Sun H."/>
            <person name="Tritt A."/>
            <person name="Yoshinaga Y."/>
            <person name="Zwiers L.-H."/>
            <person name="Turgeon B."/>
            <person name="Goodwin S."/>
            <person name="Spatafora J."/>
            <person name="Crous P."/>
            <person name="Grigoriev I."/>
        </authorList>
    </citation>
    <scope>NUCLEOTIDE SEQUENCE</scope>
    <source>
        <strain evidence="9">CBS 110217</strain>
    </source>
</reference>
<comment type="caution">
    <text evidence="9">The sequence shown here is derived from an EMBL/GenBank/DDBJ whole genome shotgun (WGS) entry which is preliminary data.</text>
</comment>
<accession>A0A9P4HEK0</accession>
<evidence type="ECO:0000256" key="1">
    <source>
        <dbReference type="ARBA" id="ARBA00009347"/>
    </source>
</evidence>
<feature type="domain" description="Acyl-CoA dehydrogenase/oxidase C-terminal" evidence="6">
    <location>
        <begin position="356"/>
        <end position="533"/>
    </location>
</feature>
<dbReference type="AlphaFoldDB" id="A0A9P4HEK0"/>
<keyword evidence="2 4" id="KW-0285">Flavoprotein</keyword>
<sequence>MTQRPLQASSSTSGFFQALPVLPPQYTSVDALSSSARSQRGPNNGSDDRVIDRVSSLYLPSNATDVTKHFHHIARVSLHPSVLVHATDAETNPPVLRPLTTFGEENKNDPLWTTTGWQKLKEIGFEEGVVAVAYDKSKTIYNRRIYEFVLNHLWSSTGTMTGCPMSMTDGAAKLLGRHLGEPEGDQPGRNAVFQEAYRRLTSRDPNQAWTSGQWMTERTGGSDVSGTETVANRMSSEEVEQEVKAGRGIDAVGMPLGPWKIDGFKWFSSATDSEMAVLLARTAKGGLSAFYIPMRRRIGDKAPTANSINEEAPPTTELNGIRIQRLKNKLGTKSLPTAELELNGTRGWLIGKEGLGVKDISAILNITRLSTGAGSAANWGRGLAICRAYSKVRKVRGGLLQDNPAHLRWMADETVKYWAAAHFAFLGVALQGSLEQDWDNMVGDTKAAKLIPKDKTQVAALLRLILPVMKAQVSVASVHGLRQCMECLGGVGYCENNEDGGLMNVAKIYRDNLVNPIWEGTVSVLAEDVVRVLLDKRLGDGDILQNVFAAWVRGVLSSCAPAFKAEVAIVEERLQALSSIVRGATKDELLYRGRELLDHIHVIVSGSALLYDATVNPDTTTNEIAIRWVRSKSLRSVASTTTQSDWKSTVQTDKAIFLGFTDGEVNQASKL</sequence>
<protein>
    <recommendedName>
        <fullName evidence="11">Acyl-CoA dehydrogenase</fullName>
    </recommendedName>
</protein>
<evidence type="ECO:0000256" key="4">
    <source>
        <dbReference type="RuleBase" id="RU362125"/>
    </source>
</evidence>
<dbReference type="Proteomes" id="UP000799777">
    <property type="component" value="Unassembled WGS sequence"/>
</dbReference>
<dbReference type="Pfam" id="PF00441">
    <property type="entry name" value="Acyl-CoA_dh_1"/>
    <property type="match status" value="1"/>
</dbReference>
<evidence type="ECO:0000259" key="7">
    <source>
        <dbReference type="Pfam" id="PF02770"/>
    </source>
</evidence>
<evidence type="ECO:0008006" key="11">
    <source>
        <dbReference type="Google" id="ProtNLM"/>
    </source>
</evidence>
<comment type="similarity">
    <text evidence="1 4">Belongs to the acyl-CoA dehydrogenase family.</text>
</comment>
<dbReference type="InterPro" id="IPR036250">
    <property type="entry name" value="AcylCo_DH-like_C"/>
</dbReference>
<gene>
    <name evidence="9" type="ORF">EK21DRAFT_108868</name>
</gene>